<dbReference type="EMBL" id="CP005286">
    <property type="protein sequence ID" value="AJE32496.1"/>
    <property type="molecule type" value="Genomic_DNA"/>
</dbReference>
<dbReference type="AlphaFoldDB" id="A0A0B5D1J4"/>
<dbReference type="HOGENOM" id="CLU_2116909_0_0_11"/>
<sequence length="114" mass="12999">MQVEPEHVLSFLGVVIAAWLSYASARVAARAKVQTVTQEKEDGKIQTAVDRVLGVMEEGFAARDQKIGRLDGRLQALERKDDAWRRHVLDWREAHPDRSRWPTPPMEVRADLPD</sequence>
<proteinExistence type="predicted"/>
<evidence type="ECO:0000313" key="2">
    <source>
        <dbReference type="EMBL" id="AJE32496.1"/>
    </source>
</evidence>
<evidence type="ECO:0000313" key="3">
    <source>
        <dbReference type="Proteomes" id="UP000031524"/>
    </source>
</evidence>
<organism evidence="2 3">
    <name type="scientific">Corynebacterium humireducens NBRC 106098 = DSM 45392</name>
    <dbReference type="NCBI Taxonomy" id="1223515"/>
    <lineage>
        <taxon>Bacteria</taxon>
        <taxon>Bacillati</taxon>
        <taxon>Actinomycetota</taxon>
        <taxon>Actinomycetes</taxon>
        <taxon>Mycobacteriales</taxon>
        <taxon>Corynebacteriaceae</taxon>
        <taxon>Corynebacterium</taxon>
    </lineage>
</organism>
<keyword evidence="3" id="KW-1185">Reference proteome</keyword>
<dbReference type="STRING" id="1223515.B842_03215"/>
<dbReference type="Proteomes" id="UP000031524">
    <property type="component" value="Chromosome"/>
</dbReference>
<evidence type="ECO:0000256" key="1">
    <source>
        <dbReference type="SAM" id="MobiDB-lite"/>
    </source>
</evidence>
<gene>
    <name evidence="2" type="ORF">B842_03215</name>
</gene>
<dbReference type="RefSeq" id="WP_040085176.1">
    <property type="nucleotide sequence ID" value="NZ_BCSU01000024.1"/>
</dbReference>
<name>A0A0B5D1J4_9CORY</name>
<protein>
    <submittedName>
        <fullName evidence="2">Uncharacterized protein</fullName>
    </submittedName>
</protein>
<accession>A0A0B5D1J4</accession>
<reference evidence="2 3" key="1">
    <citation type="submission" date="2013-04" db="EMBL/GenBank/DDBJ databases">
        <title>Complete genome sequence of Corynebacterium humireducens DSM 45392(T), isolated from a wastewater-fed microbial fuel cell.</title>
        <authorList>
            <person name="Ruckert C."/>
            <person name="Albersmeier A."/>
            <person name="Kalinowski J."/>
        </authorList>
    </citation>
    <scope>NUCLEOTIDE SEQUENCE [LARGE SCALE GENOMIC DNA]</scope>
    <source>
        <strain evidence="3">MFC-5</strain>
    </source>
</reference>
<dbReference type="KEGG" id="chm:B842_03215"/>
<feature type="region of interest" description="Disordered" evidence="1">
    <location>
        <begin position="94"/>
        <end position="114"/>
    </location>
</feature>